<dbReference type="EC" id="4.6.1.16" evidence="2"/>
<dbReference type="Proteomes" id="UP001163823">
    <property type="component" value="Chromosome 1"/>
</dbReference>
<protein>
    <recommendedName>
        <fullName evidence="2">tRNA-intron lyase</fullName>
        <ecNumber evidence="2">4.6.1.16</ecNumber>
    </recommendedName>
</protein>
<dbReference type="InterPro" id="IPR006677">
    <property type="entry name" value="tRNA_intron_Endonuc_cat-like"/>
</dbReference>
<organism evidence="5 6">
    <name type="scientific">Quillaja saponaria</name>
    <name type="common">Soap bark tree</name>
    <dbReference type="NCBI Taxonomy" id="32244"/>
    <lineage>
        <taxon>Eukaryota</taxon>
        <taxon>Viridiplantae</taxon>
        <taxon>Streptophyta</taxon>
        <taxon>Embryophyta</taxon>
        <taxon>Tracheophyta</taxon>
        <taxon>Spermatophyta</taxon>
        <taxon>Magnoliopsida</taxon>
        <taxon>eudicotyledons</taxon>
        <taxon>Gunneridae</taxon>
        <taxon>Pentapetalae</taxon>
        <taxon>rosids</taxon>
        <taxon>fabids</taxon>
        <taxon>Fabales</taxon>
        <taxon>Quillajaceae</taxon>
        <taxon>Quillaja</taxon>
    </lineage>
</organism>
<dbReference type="GO" id="GO:0000213">
    <property type="term" value="F:tRNA-intron lyase activity"/>
    <property type="evidence" value="ECO:0007669"/>
    <property type="project" value="UniProtKB-EC"/>
</dbReference>
<dbReference type="EMBL" id="JARAOO010000001">
    <property type="protein sequence ID" value="KAJ7980956.1"/>
    <property type="molecule type" value="Genomic_DNA"/>
</dbReference>
<dbReference type="PANTHER" id="PTHR21227">
    <property type="entry name" value="TRNA-SPLICING ENDONUCLEASE SUBUNIT SEN2"/>
    <property type="match status" value="1"/>
</dbReference>
<dbReference type="GO" id="GO:0000379">
    <property type="term" value="P:tRNA-type intron splice site recognition and cleavage"/>
    <property type="evidence" value="ECO:0007669"/>
    <property type="project" value="TreeGrafter"/>
</dbReference>
<comment type="caution">
    <text evidence="5">The sequence shown here is derived from an EMBL/GenBank/DDBJ whole genome shotgun (WGS) entry which is preliminary data.</text>
</comment>
<dbReference type="GO" id="GO:0003676">
    <property type="term" value="F:nucleic acid binding"/>
    <property type="evidence" value="ECO:0007669"/>
    <property type="project" value="InterPro"/>
</dbReference>
<evidence type="ECO:0000259" key="4">
    <source>
        <dbReference type="Pfam" id="PF01974"/>
    </source>
</evidence>
<evidence type="ECO:0000313" key="5">
    <source>
        <dbReference type="EMBL" id="KAJ7980956.1"/>
    </source>
</evidence>
<dbReference type="CDD" id="cd22363">
    <property type="entry name" value="tRNA-intron_lyase_C"/>
    <property type="match status" value="1"/>
</dbReference>
<dbReference type="InterPro" id="IPR011856">
    <property type="entry name" value="tRNA_endonuc-like_dom_sf"/>
</dbReference>
<dbReference type="Gene3D" id="3.40.1350.10">
    <property type="match status" value="1"/>
</dbReference>
<dbReference type="Pfam" id="PF01974">
    <property type="entry name" value="tRNA_int_endo"/>
    <property type="match status" value="1"/>
</dbReference>
<keyword evidence="6" id="KW-1185">Reference proteome</keyword>
<feature type="domain" description="tRNA intron endonuclease catalytic" evidence="4">
    <location>
        <begin position="83"/>
        <end position="141"/>
    </location>
</feature>
<keyword evidence="5" id="KW-0255">Endonuclease</keyword>
<evidence type="ECO:0000256" key="3">
    <source>
        <dbReference type="ARBA" id="ARBA00034031"/>
    </source>
</evidence>
<evidence type="ECO:0000313" key="6">
    <source>
        <dbReference type="Proteomes" id="UP001163823"/>
    </source>
</evidence>
<dbReference type="KEGG" id="qsa:O6P43_000291"/>
<dbReference type="SUPFAM" id="SSF53032">
    <property type="entry name" value="tRNA-intron endonuclease catalytic domain-like"/>
    <property type="match status" value="1"/>
</dbReference>
<comment type="similarity">
    <text evidence="1">Belongs to the tRNA-intron endonuclease family.</text>
</comment>
<evidence type="ECO:0000256" key="2">
    <source>
        <dbReference type="ARBA" id="ARBA00012573"/>
    </source>
</evidence>
<keyword evidence="5" id="KW-0540">Nuclease</keyword>
<reference evidence="5 6" key="1">
    <citation type="journal article" date="2023" name="Science">
        <title>Elucidation of the pathway for biosynthesis of saponin adjuvants from the soapbark tree.</title>
        <authorList>
            <person name="Reed J."/>
            <person name="Orme A."/>
            <person name="El-Demerdash A."/>
            <person name="Owen C."/>
            <person name="Martin L.B.B."/>
            <person name="Misra R.C."/>
            <person name="Kikuchi S."/>
            <person name="Rejzek M."/>
            <person name="Martin A.C."/>
            <person name="Harkess A."/>
            <person name="Leebens-Mack J."/>
            <person name="Louveau T."/>
            <person name="Stephenson M.J."/>
            <person name="Osbourn A."/>
        </authorList>
    </citation>
    <scope>NUCLEOTIDE SEQUENCE [LARGE SCALE GENOMIC DNA]</scope>
    <source>
        <strain evidence="5">S10</strain>
    </source>
</reference>
<proteinExistence type="inferred from homology"/>
<sequence length="144" mass="16363">MAVRWKGYGAEPKAPADPMSKIVSNLSLLYPNQGLVEFSLVAVFWFLQKQNKPIYLVAHALDNPFPNSDEELWHCMITRKQIFADLYKAYSHLRMQNRVVMSGSQYGVDFVAFLHHPALVHSEYAVLVLSEGVGHDMNKIESLV</sequence>
<dbReference type="AlphaFoldDB" id="A0AAD7QHJ5"/>
<dbReference type="GO" id="GO:0000214">
    <property type="term" value="C:tRNA-intron endonuclease complex"/>
    <property type="evidence" value="ECO:0007669"/>
    <property type="project" value="TreeGrafter"/>
</dbReference>
<name>A0AAD7QHJ5_QUISA</name>
<comment type="catalytic activity">
    <reaction evidence="3">
        <text>pretRNA = a 3'-half-tRNA molecule with a 5'-OH end + a 5'-half-tRNA molecule with a 2',3'-cyclic phosphate end + an intron with a 2',3'-cyclic phosphate and a 5'-hydroxyl terminus.</text>
        <dbReference type="EC" id="4.6.1.16"/>
    </reaction>
</comment>
<keyword evidence="5" id="KW-0378">Hydrolase</keyword>
<gene>
    <name evidence="5" type="ORF">O6P43_000291</name>
</gene>
<dbReference type="PANTHER" id="PTHR21227:SF0">
    <property type="entry name" value="TRNA-SPLICING ENDONUCLEASE SUBUNIT SEN2"/>
    <property type="match status" value="1"/>
</dbReference>
<dbReference type="InterPro" id="IPR006676">
    <property type="entry name" value="tRNA_splic"/>
</dbReference>
<dbReference type="InterPro" id="IPR036167">
    <property type="entry name" value="tRNA_intron_Endo_cat-like_sf"/>
</dbReference>
<dbReference type="GO" id="GO:0005737">
    <property type="term" value="C:cytoplasm"/>
    <property type="evidence" value="ECO:0007669"/>
    <property type="project" value="TreeGrafter"/>
</dbReference>
<evidence type="ECO:0000256" key="1">
    <source>
        <dbReference type="ARBA" id="ARBA00008078"/>
    </source>
</evidence>
<accession>A0AAD7QHJ5</accession>